<feature type="transmembrane region" description="Helical" evidence="2">
    <location>
        <begin position="98"/>
        <end position="115"/>
    </location>
</feature>
<dbReference type="OrthoDB" id="9804091at2"/>
<keyword evidence="1" id="KW-0997">Cell inner membrane</keyword>
<sequence length="163" mass="17140">MTRFIATFAYVGLLRPGPGTWGSLAALPVAWALHVAGGPWLLIAAALALFALGYWATLRETARTGAEDPGEIVVDEVVGQWVALLPLSFGAARMGADILALWPGWIAAFALFRLFDIWKPGPVGWADRRHDAAGVMLDDVVAGLLAAICVVVLAGIAHGVLMA</sequence>
<keyword evidence="1" id="KW-1003">Cell membrane</keyword>
<dbReference type="PANTHER" id="PTHR36305">
    <property type="entry name" value="PHOSPHATIDYLGLYCEROPHOSPHATASE A"/>
    <property type="match status" value="1"/>
</dbReference>
<keyword evidence="1" id="KW-0442">Lipid degradation</keyword>
<keyword evidence="1" id="KW-0479">Metal-binding</keyword>
<comment type="cofactor">
    <cofactor evidence="1">
        <name>Mg(2+)</name>
        <dbReference type="ChEBI" id="CHEBI:18420"/>
    </cofactor>
</comment>
<organism evidence="4 5">
    <name type="scientific">Oceaniovalibus guishaninsula JLT2003</name>
    <dbReference type="NCBI Taxonomy" id="1231392"/>
    <lineage>
        <taxon>Bacteria</taxon>
        <taxon>Pseudomonadati</taxon>
        <taxon>Pseudomonadota</taxon>
        <taxon>Alphaproteobacteria</taxon>
        <taxon>Rhodobacterales</taxon>
        <taxon>Roseobacteraceae</taxon>
        <taxon>Oceaniovalibus</taxon>
    </lineage>
</organism>
<dbReference type="CDD" id="cd06971">
    <property type="entry name" value="PgpA"/>
    <property type="match status" value="1"/>
</dbReference>
<keyword evidence="1 2" id="KW-0472">Membrane</keyword>
<dbReference type="GO" id="GO:0009395">
    <property type="term" value="P:phospholipid catabolic process"/>
    <property type="evidence" value="ECO:0007669"/>
    <property type="project" value="UniProtKB-KW"/>
</dbReference>
<dbReference type="InterPro" id="IPR026037">
    <property type="entry name" value="PgpA"/>
</dbReference>
<feature type="transmembrane region" description="Helical" evidence="2">
    <location>
        <begin position="36"/>
        <end position="56"/>
    </location>
</feature>
<dbReference type="SUPFAM" id="SSF101307">
    <property type="entry name" value="YutG-like"/>
    <property type="match status" value="1"/>
</dbReference>
<dbReference type="GO" id="GO:0006655">
    <property type="term" value="P:phosphatidylglycerol biosynthetic process"/>
    <property type="evidence" value="ECO:0007669"/>
    <property type="project" value="UniProtKB-UniPathway"/>
</dbReference>
<keyword evidence="1" id="KW-0443">Lipid metabolism</keyword>
<protein>
    <recommendedName>
        <fullName evidence="1">Phosphatidylglycerophosphatase A</fullName>
        <ecNumber evidence="1">3.1.3.27</ecNumber>
    </recommendedName>
    <alternativeName>
        <fullName evidence="1">Phosphatidylglycerolphosphate phosphatase A</fullName>
    </alternativeName>
</protein>
<dbReference type="STRING" id="1231392.OCGS_2318"/>
<comment type="catalytic activity">
    <reaction evidence="1">
        <text>a 1,2-diacyl-sn-glycero-3-phospho-(1'-sn-glycero-3'-phosphate) + H2O = a 1,2-diacyl-sn-glycero-3-phospho-(1'-sn-glycerol) + phosphate</text>
        <dbReference type="Rhea" id="RHEA:33751"/>
        <dbReference type="ChEBI" id="CHEBI:15377"/>
        <dbReference type="ChEBI" id="CHEBI:43474"/>
        <dbReference type="ChEBI" id="CHEBI:60110"/>
        <dbReference type="ChEBI" id="CHEBI:64716"/>
        <dbReference type="EC" id="3.1.3.27"/>
    </reaction>
</comment>
<keyword evidence="2" id="KW-1133">Transmembrane helix</keyword>
<keyword evidence="1" id="KW-1208">Phospholipid metabolism</keyword>
<dbReference type="EC" id="3.1.3.27" evidence="1"/>
<dbReference type="PIRSF" id="PIRSF006162">
    <property type="entry name" value="PgpA"/>
    <property type="match status" value="1"/>
</dbReference>
<keyword evidence="1 2" id="KW-0812">Transmembrane</keyword>
<dbReference type="AlphaFoldDB" id="K2GLI4"/>
<comment type="function">
    <text evidence="1">Lipid phosphatase which dephosphorylates phosphatidylglycerophosphate (PGP) to phosphatidylglycerol (PG).</text>
</comment>
<proteinExistence type="predicted"/>
<feature type="domain" description="YutG/PgpA" evidence="3">
    <location>
        <begin position="4"/>
        <end position="153"/>
    </location>
</feature>
<comment type="subcellular location">
    <subcellularLocation>
        <location evidence="1">Cell inner membrane</location>
        <topology evidence="1">Multi-pass membrane protein</topology>
    </subcellularLocation>
</comment>
<dbReference type="PANTHER" id="PTHR36305:SF1">
    <property type="entry name" value="PHOSPHATIDYLGLYCEROPHOSPHATASE A"/>
    <property type="match status" value="1"/>
</dbReference>
<dbReference type="UniPathway" id="UPA00084">
    <property type="reaction ID" value="UER00504"/>
</dbReference>
<keyword evidence="1" id="KW-0460">Magnesium</keyword>
<dbReference type="Pfam" id="PF04608">
    <property type="entry name" value="PgpA"/>
    <property type="match status" value="1"/>
</dbReference>
<dbReference type="GO" id="GO:0005886">
    <property type="term" value="C:plasma membrane"/>
    <property type="evidence" value="ECO:0007669"/>
    <property type="project" value="UniProtKB-SubCell"/>
</dbReference>
<keyword evidence="1" id="KW-0595">Phospholipid degradation</keyword>
<dbReference type="Proteomes" id="UP000006765">
    <property type="component" value="Unassembled WGS sequence"/>
</dbReference>
<evidence type="ECO:0000313" key="5">
    <source>
        <dbReference type="Proteomes" id="UP000006765"/>
    </source>
</evidence>
<dbReference type="GO" id="GO:0046872">
    <property type="term" value="F:metal ion binding"/>
    <property type="evidence" value="ECO:0007669"/>
    <property type="project" value="UniProtKB-KW"/>
</dbReference>
<dbReference type="GO" id="GO:0008962">
    <property type="term" value="F:phosphatidylglycerophosphatase activity"/>
    <property type="evidence" value="ECO:0007669"/>
    <property type="project" value="UniProtKB-EC"/>
</dbReference>
<feature type="transmembrane region" description="Helical" evidence="2">
    <location>
        <begin position="140"/>
        <end position="161"/>
    </location>
</feature>
<dbReference type="PATRIC" id="fig|1231392.3.peg.2330"/>
<reference evidence="4 5" key="1">
    <citation type="journal article" date="2012" name="J. Bacteriol.">
        <title>Draft Genome Sequence of Oceaniovalibus guishaninsula JLT2003T.</title>
        <authorList>
            <person name="Tang K."/>
            <person name="Liu K."/>
            <person name="Jiao N."/>
        </authorList>
    </citation>
    <scope>NUCLEOTIDE SEQUENCE [LARGE SCALE GENOMIC DNA]</scope>
    <source>
        <strain evidence="4 5">JLT2003</strain>
    </source>
</reference>
<keyword evidence="1" id="KW-0378">Hydrolase</keyword>
<comment type="caution">
    <text evidence="4">The sequence shown here is derived from an EMBL/GenBank/DDBJ whole genome shotgun (WGS) entry which is preliminary data.</text>
</comment>
<accession>K2GLI4</accession>
<evidence type="ECO:0000259" key="3">
    <source>
        <dbReference type="Pfam" id="PF04608"/>
    </source>
</evidence>
<dbReference type="InterPro" id="IPR036681">
    <property type="entry name" value="PgpA-like_sf"/>
</dbReference>
<evidence type="ECO:0000256" key="1">
    <source>
        <dbReference type="PIRNR" id="PIRNR006162"/>
    </source>
</evidence>
<comment type="pathway">
    <text evidence="1">Phospholipid metabolism; phosphatidylglycerol biosynthesis; phosphatidylglycerol from CDP-diacylglycerol: step 2/2.</text>
</comment>
<dbReference type="InterPro" id="IPR007686">
    <property type="entry name" value="YutG/PgpA"/>
</dbReference>
<gene>
    <name evidence="4" type="ORF">OCGS_2318</name>
</gene>
<dbReference type="eggNOG" id="COG1267">
    <property type="taxonomic scope" value="Bacteria"/>
</dbReference>
<name>K2GLI4_9RHOB</name>
<keyword evidence="5" id="KW-1185">Reference proteome</keyword>
<dbReference type="RefSeq" id="WP_007427470.1">
    <property type="nucleotide sequence ID" value="NZ_AMGO01000052.1"/>
</dbReference>
<evidence type="ECO:0000313" key="4">
    <source>
        <dbReference type="EMBL" id="EKE43586.1"/>
    </source>
</evidence>
<evidence type="ECO:0000256" key="2">
    <source>
        <dbReference type="SAM" id="Phobius"/>
    </source>
</evidence>
<dbReference type="EMBL" id="AMGO01000052">
    <property type="protein sequence ID" value="EKE43586.1"/>
    <property type="molecule type" value="Genomic_DNA"/>
</dbReference>